<protein>
    <submittedName>
        <fullName evidence="3">Isochorismatase family protein</fullName>
    </submittedName>
</protein>
<proteinExistence type="predicted"/>
<dbReference type="Proteomes" id="UP000198582">
    <property type="component" value="Unassembled WGS sequence"/>
</dbReference>
<dbReference type="EMBL" id="FOEF01000016">
    <property type="protein sequence ID" value="SEP51589.1"/>
    <property type="molecule type" value="Genomic_DNA"/>
</dbReference>
<dbReference type="Pfam" id="PF00857">
    <property type="entry name" value="Isochorismatase"/>
    <property type="match status" value="1"/>
</dbReference>
<dbReference type="AlphaFoldDB" id="A0A1H8YHE9"/>
<feature type="region of interest" description="Disordered" evidence="1">
    <location>
        <begin position="84"/>
        <end position="121"/>
    </location>
</feature>
<feature type="compositionally biased region" description="Basic and acidic residues" evidence="1">
    <location>
        <begin position="95"/>
        <end position="110"/>
    </location>
</feature>
<dbReference type="SUPFAM" id="SSF52499">
    <property type="entry name" value="Isochorismatase-like hydrolases"/>
    <property type="match status" value="1"/>
</dbReference>
<evidence type="ECO:0000256" key="1">
    <source>
        <dbReference type="SAM" id="MobiDB-lite"/>
    </source>
</evidence>
<sequence length="121" mass="13501">MTTEPIIEARRTALLLMDFQPEILSHLAGSAAVLENAKIALDWAREHRVQVVFVRVAFAPEDYDAIPHRHKAFGFAKQGRLFPDGDPSLEIDPALEVREGPGGRDHDVRPEVTGPRRLTGR</sequence>
<dbReference type="InterPro" id="IPR036380">
    <property type="entry name" value="Isochorismatase-like_sf"/>
</dbReference>
<evidence type="ECO:0000259" key="2">
    <source>
        <dbReference type="Pfam" id="PF00857"/>
    </source>
</evidence>
<reference evidence="3 4" key="1">
    <citation type="submission" date="2016-10" db="EMBL/GenBank/DDBJ databases">
        <authorList>
            <person name="de Groot N.N."/>
        </authorList>
    </citation>
    <scope>NUCLEOTIDE SEQUENCE [LARGE SCALE GENOMIC DNA]</scope>
    <source>
        <strain evidence="3 4">DSM 44993</strain>
    </source>
</reference>
<organism evidence="3 4">
    <name type="scientific">Amycolatopsis saalfeldensis</name>
    <dbReference type="NCBI Taxonomy" id="394193"/>
    <lineage>
        <taxon>Bacteria</taxon>
        <taxon>Bacillati</taxon>
        <taxon>Actinomycetota</taxon>
        <taxon>Actinomycetes</taxon>
        <taxon>Pseudonocardiales</taxon>
        <taxon>Pseudonocardiaceae</taxon>
        <taxon>Amycolatopsis</taxon>
    </lineage>
</organism>
<evidence type="ECO:0000313" key="4">
    <source>
        <dbReference type="Proteomes" id="UP000198582"/>
    </source>
</evidence>
<keyword evidence="4" id="KW-1185">Reference proteome</keyword>
<dbReference type="STRING" id="394193.SAMN04489732_116136"/>
<dbReference type="OrthoDB" id="9814140at2"/>
<dbReference type="RefSeq" id="WP_091623493.1">
    <property type="nucleotide sequence ID" value="NZ_FOEF01000016.1"/>
</dbReference>
<evidence type="ECO:0000313" key="3">
    <source>
        <dbReference type="EMBL" id="SEP51589.1"/>
    </source>
</evidence>
<accession>A0A1H8YHE9</accession>
<gene>
    <name evidence="3" type="ORF">SAMN04489732_116136</name>
</gene>
<dbReference type="InterPro" id="IPR000868">
    <property type="entry name" value="Isochorismatase-like_dom"/>
</dbReference>
<dbReference type="Gene3D" id="3.40.50.850">
    <property type="entry name" value="Isochorismatase-like"/>
    <property type="match status" value="1"/>
</dbReference>
<name>A0A1H8YHE9_9PSEU</name>
<feature type="domain" description="Isochorismatase-like" evidence="2">
    <location>
        <begin position="12"/>
        <end position="99"/>
    </location>
</feature>